<evidence type="ECO:0008006" key="4">
    <source>
        <dbReference type="Google" id="ProtNLM"/>
    </source>
</evidence>
<accession>A0AAD7HMS9</accession>
<dbReference type="EMBL" id="JARJLG010000239">
    <property type="protein sequence ID" value="KAJ7724321.1"/>
    <property type="molecule type" value="Genomic_DNA"/>
</dbReference>
<reference evidence="2" key="1">
    <citation type="submission" date="2023-03" db="EMBL/GenBank/DDBJ databases">
        <title>Massive genome expansion in bonnet fungi (Mycena s.s.) driven by repeated elements and novel gene families across ecological guilds.</title>
        <authorList>
            <consortium name="Lawrence Berkeley National Laboratory"/>
            <person name="Harder C.B."/>
            <person name="Miyauchi S."/>
            <person name="Viragh M."/>
            <person name="Kuo A."/>
            <person name="Thoen E."/>
            <person name="Andreopoulos B."/>
            <person name="Lu D."/>
            <person name="Skrede I."/>
            <person name="Drula E."/>
            <person name="Henrissat B."/>
            <person name="Morin E."/>
            <person name="Kohler A."/>
            <person name="Barry K."/>
            <person name="LaButti K."/>
            <person name="Morin E."/>
            <person name="Salamov A."/>
            <person name="Lipzen A."/>
            <person name="Mereny Z."/>
            <person name="Hegedus B."/>
            <person name="Baldrian P."/>
            <person name="Stursova M."/>
            <person name="Weitz H."/>
            <person name="Taylor A."/>
            <person name="Grigoriev I.V."/>
            <person name="Nagy L.G."/>
            <person name="Martin F."/>
            <person name="Kauserud H."/>
        </authorList>
    </citation>
    <scope>NUCLEOTIDE SEQUENCE</scope>
    <source>
        <strain evidence="2">CBHHK188m</strain>
    </source>
</reference>
<feature type="signal peptide" evidence="1">
    <location>
        <begin position="1"/>
        <end position="22"/>
    </location>
</feature>
<gene>
    <name evidence="2" type="ORF">DFH07DRAFT_946381</name>
</gene>
<comment type="caution">
    <text evidence="2">The sequence shown here is derived from an EMBL/GenBank/DDBJ whole genome shotgun (WGS) entry which is preliminary data.</text>
</comment>
<proteinExistence type="predicted"/>
<evidence type="ECO:0000256" key="1">
    <source>
        <dbReference type="SAM" id="SignalP"/>
    </source>
</evidence>
<evidence type="ECO:0000313" key="3">
    <source>
        <dbReference type="Proteomes" id="UP001215280"/>
    </source>
</evidence>
<keyword evidence="1" id="KW-0732">Signal</keyword>
<protein>
    <recommendedName>
        <fullName evidence="4">Secreted protein</fullName>
    </recommendedName>
</protein>
<name>A0AAD7HMS9_9AGAR</name>
<evidence type="ECO:0000313" key="2">
    <source>
        <dbReference type="EMBL" id="KAJ7724321.1"/>
    </source>
</evidence>
<organism evidence="2 3">
    <name type="scientific">Mycena maculata</name>
    <dbReference type="NCBI Taxonomy" id="230809"/>
    <lineage>
        <taxon>Eukaryota</taxon>
        <taxon>Fungi</taxon>
        <taxon>Dikarya</taxon>
        <taxon>Basidiomycota</taxon>
        <taxon>Agaricomycotina</taxon>
        <taxon>Agaricomycetes</taxon>
        <taxon>Agaricomycetidae</taxon>
        <taxon>Agaricales</taxon>
        <taxon>Marasmiineae</taxon>
        <taxon>Mycenaceae</taxon>
        <taxon>Mycena</taxon>
    </lineage>
</organism>
<dbReference type="AlphaFoldDB" id="A0AAD7HMS9"/>
<sequence length="199" mass="21347">MACFDGIIWFVALSLHLLPVASRPCLRRTVLSRSSPPDCPRYAGGKSTVSLLPATSAGSKSMCVPLQVNLPGWQSVPVNAASTRNTVASLYQYPVVIWAEQVSCRSSWPPSSQIQFQILCLSSPSSKALAAVEQVQPYFHIFEHCFAPRPVGSASTFPSQVPCCCLLPPSPPSHWINLAAVTSGPFPPGVHNGVECLFP</sequence>
<dbReference type="Proteomes" id="UP001215280">
    <property type="component" value="Unassembled WGS sequence"/>
</dbReference>
<keyword evidence="3" id="KW-1185">Reference proteome</keyword>
<feature type="chain" id="PRO_5042026035" description="Secreted protein" evidence="1">
    <location>
        <begin position="23"/>
        <end position="199"/>
    </location>
</feature>